<evidence type="ECO:0000313" key="4">
    <source>
        <dbReference type="Proteomes" id="UP000763641"/>
    </source>
</evidence>
<keyword evidence="4" id="KW-1185">Reference proteome</keyword>
<feature type="signal peptide" evidence="1">
    <location>
        <begin position="1"/>
        <end position="21"/>
    </location>
</feature>
<dbReference type="Proteomes" id="UP000763641">
    <property type="component" value="Unassembled WGS sequence"/>
</dbReference>
<evidence type="ECO:0000313" key="3">
    <source>
        <dbReference type="EMBL" id="MBM6577734.1"/>
    </source>
</evidence>
<sequence length="223" mass="23170">MSYKGLLAASLVLMSATPAFAATVYNNGGPTITSGNETTAWVQAETFSFDAATVIGGAGVYLGGFGNVNAYDGAFQYFIFADGAGTPGSVLATGAVSPTITDSGTPWAGGGNAYLFQFSFADFAAAANTTYHFGIHASGAGDYNRDEIYWVTTDLNRTNTGIESFGGTFDNWTDNGNEHAFFLTDGVAGVVPEPTTWAMMIGGIGMVGGAMRRRRVSTKVSFA</sequence>
<dbReference type="Pfam" id="PF07589">
    <property type="entry name" value="PEP-CTERM"/>
    <property type="match status" value="1"/>
</dbReference>
<reference evidence="3 4" key="1">
    <citation type="submission" date="2020-12" db="EMBL/GenBank/DDBJ databases">
        <title>Sphingomonas sp.</title>
        <authorList>
            <person name="Kim M.K."/>
        </authorList>
    </citation>
    <scope>NUCLEOTIDE SEQUENCE [LARGE SCALE GENOMIC DNA]</scope>
    <source>
        <strain evidence="3 4">BT552</strain>
    </source>
</reference>
<dbReference type="EMBL" id="JAFEMC010000004">
    <property type="protein sequence ID" value="MBM6577734.1"/>
    <property type="molecule type" value="Genomic_DNA"/>
</dbReference>
<name>A0ABS2D9W7_9SPHN</name>
<comment type="caution">
    <text evidence="3">The sequence shown here is derived from an EMBL/GenBank/DDBJ whole genome shotgun (WGS) entry which is preliminary data.</text>
</comment>
<dbReference type="RefSeq" id="WP_204199828.1">
    <property type="nucleotide sequence ID" value="NZ_JAFEMC010000004.1"/>
</dbReference>
<keyword evidence="1" id="KW-0732">Signal</keyword>
<proteinExistence type="predicted"/>
<evidence type="ECO:0000259" key="2">
    <source>
        <dbReference type="Pfam" id="PF07589"/>
    </source>
</evidence>
<dbReference type="NCBIfam" id="NF035944">
    <property type="entry name" value="PEPxxWA-CTERM"/>
    <property type="match status" value="1"/>
</dbReference>
<dbReference type="InterPro" id="IPR013424">
    <property type="entry name" value="Ice-binding_C"/>
</dbReference>
<protein>
    <submittedName>
        <fullName evidence="3">PEPxxWA-CTERM sorting domain-containing protein</fullName>
    </submittedName>
</protein>
<organism evidence="3 4">
    <name type="scientific">Sphingomonas longa</name>
    <dbReference type="NCBI Taxonomy" id="2778730"/>
    <lineage>
        <taxon>Bacteria</taxon>
        <taxon>Pseudomonadati</taxon>
        <taxon>Pseudomonadota</taxon>
        <taxon>Alphaproteobacteria</taxon>
        <taxon>Sphingomonadales</taxon>
        <taxon>Sphingomonadaceae</taxon>
        <taxon>Sphingomonas</taxon>
    </lineage>
</organism>
<feature type="chain" id="PRO_5045443373" evidence="1">
    <location>
        <begin position="22"/>
        <end position="223"/>
    </location>
</feature>
<dbReference type="NCBIfam" id="TIGR02595">
    <property type="entry name" value="PEP_CTERM"/>
    <property type="match status" value="1"/>
</dbReference>
<accession>A0ABS2D9W7</accession>
<feature type="domain" description="Ice-binding protein C-terminal" evidence="2">
    <location>
        <begin position="191"/>
        <end position="215"/>
    </location>
</feature>
<evidence type="ECO:0000256" key="1">
    <source>
        <dbReference type="SAM" id="SignalP"/>
    </source>
</evidence>
<gene>
    <name evidence="3" type="ORF">ILT43_15235</name>
</gene>